<keyword evidence="2 8" id="KW-0479">Metal-binding</keyword>
<keyword evidence="5 8" id="KW-0460">Magnesium</keyword>
<keyword evidence="1 8" id="KW-0540">Nuclease</keyword>
<evidence type="ECO:0000313" key="9">
    <source>
        <dbReference type="EMBL" id="RSZ63181.1"/>
    </source>
</evidence>
<evidence type="ECO:0000313" key="10">
    <source>
        <dbReference type="Proteomes" id="UP000274907"/>
    </source>
</evidence>
<dbReference type="NCBIfam" id="TIGR00287">
    <property type="entry name" value="cas1"/>
    <property type="match status" value="1"/>
</dbReference>
<keyword evidence="8" id="KW-0464">Manganese</keyword>
<dbReference type="GO" id="GO:0004520">
    <property type="term" value="F:DNA endonuclease activity"/>
    <property type="evidence" value="ECO:0007669"/>
    <property type="project" value="InterPro"/>
</dbReference>
<evidence type="ECO:0000256" key="8">
    <source>
        <dbReference type="HAMAP-Rule" id="MF_01470"/>
    </source>
</evidence>
<dbReference type="InterPro" id="IPR050646">
    <property type="entry name" value="Cas1"/>
</dbReference>
<dbReference type="EMBL" id="RXHJ01000008">
    <property type="protein sequence ID" value="RSZ63181.1"/>
    <property type="molecule type" value="Genomic_DNA"/>
</dbReference>
<evidence type="ECO:0000256" key="2">
    <source>
        <dbReference type="ARBA" id="ARBA00022723"/>
    </source>
</evidence>
<dbReference type="InterPro" id="IPR042206">
    <property type="entry name" value="CRISPR-assoc_Cas1_C"/>
</dbReference>
<dbReference type="InterPro" id="IPR042211">
    <property type="entry name" value="CRISPR-assoc_Cas1_N"/>
</dbReference>
<dbReference type="GO" id="GO:0043571">
    <property type="term" value="P:maintenance of CRISPR repeat elements"/>
    <property type="evidence" value="ECO:0007669"/>
    <property type="project" value="UniProtKB-UniRule"/>
</dbReference>
<dbReference type="EC" id="3.1.-.-" evidence="8"/>
<evidence type="ECO:0000256" key="4">
    <source>
        <dbReference type="ARBA" id="ARBA00022801"/>
    </source>
</evidence>
<comment type="caution">
    <text evidence="9">The sequence shown here is derived from an EMBL/GenBank/DDBJ whole genome shotgun (WGS) entry which is preliminary data.</text>
</comment>
<dbReference type="Proteomes" id="UP000274907">
    <property type="component" value="Unassembled WGS sequence"/>
</dbReference>
<comment type="subunit">
    <text evidence="8">Homodimer, forms a heterotetramer with a Cas2 homodimer.</text>
</comment>
<dbReference type="OrthoDB" id="9777847at2"/>
<feature type="binding site" evidence="8">
    <location>
        <position position="213"/>
    </location>
    <ligand>
        <name>Mn(2+)</name>
        <dbReference type="ChEBI" id="CHEBI:29035"/>
    </ligand>
</feature>
<evidence type="ECO:0000256" key="7">
    <source>
        <dbReference type="ARBA" id="ARBA00023125"/>
    </source>
</evidence>
<evidence type="ECO:0000256" key="6">
    <source>
        <dbReference type="ARBA" id="ARBA00023118"/>
    </source>
</evidence>
<organism evidence="9 10">
    <name type="scientific">Corynebacterium hylobatis</name>
    <dbReference type="NCBI Taxonomy" id="1859290"/>
    <lineage>
        <taxon>Bacteria</taxon>
        <taxon>Bacillati</taxon>
        <taxon>Actinomycetota</taxon>
        <taxon>Actinomycetes</taxon>
        <taxon>Mycobacteriales</taxon>
        <taxon>Corynebacteriaceae</taxon>
        <taxon>Corynebacterium</taxon>
    </lineage>
</organism>
<feature type="binding site" evidence="8">
    <location>
        <position position="146"/>
    </location>
    <ligand>
        <name>Mn(2+)</name>
        <dbReference type="ChEBI" id="CHEBI:29035"/>
    </ligand>
</feature>
<proteinExistence type="inferred from homology"/>
<keyword evidence="10" id="KW-1185">Reference proteome</keyword>
<dbReference type="HAMAP" id="MF_01470">
    <property type="entry name" value="Cas1"/>
    <property type="match status" value="1"/>
</dbReference>
<dbReference type="InterPro" id="IPR033641">
    <property type="entry name" value="Cas1_I-E"/>
</dbReference>
<comment type="similarity">
    <text evidence="8">Belongs to the CRISPR-associated endonuclease Cas1 family.</text>
</comment>
<dbReference type="Gene3D" id="1.20.120.920">
    <property type="entry name" value="CRISPR-associated endonuclease Cas1, C-terminal domain"/>
    <property type="match status" value="1"/>
</dbReference>
<sequence length="328" mass="36413">MMNTGMPPSKPQQLHRADNRVSFLYLEHCTLGRDGGALTATDEQGVVHVPVAALSVLFLGPGTRLTHQAVSVVADSGCSLVWVGEEGVRYYAHGRSIARSDKLLVKQAEKVSNRKSRMSVARAMYAMRFPGEDTAGLNMQQLRGKEGARVRRIYRESSEKYKVDWHRRIYDPNDFFASDPINQALSAAHTCLYGLCHSVIAALGCSPGLGFIHTGHDRAFVYDIADLYKAETSIPLAFQVVADLNKTGRAEISDVASITRRAMRDEFRQLRLVERVAEDLKTLLIDDDASPTEDFWADIIQLWDGGDRQVAGGTNYEQSDEQGEFTSE</sequence>
<dbReference type="GO" id="GO:0051607">
    <property type="term" value="P:defense response to virus"/>
    <property type="evidence" value="ECO:0007669"/>
    <property type="project" value="UniProtKB-UniRule"/>
</dbReference>
<keyword evidence="3 8" id="KW-0255">Endonuclease</keyword>
<dbReference type="PANTHER" id="PTHR34353">
    <property type="entry name" value="CRISPR-ASSOCIATED ENDONUCLEASE CAS1 1"/>
    <property type="match status" value="1"/>
</dbReference>
<feature type="binding site" evidence="8">
    <location>
        <position position="226"/>
    </location>
    <ligand>
        <name>Mn(2+)</name>
        <dbReference type="ChEBI" id="CHEBI:29035"/>
    </ligand>
</feature>
<evidence type="ECO:0000256" key="3">
    <source>
        <dbReference type="ARBA" id="ARBA00022759"/>
    </source>
</evidence>
<dbReference type="NCBIfam" id="TIGR03638">
    <property type="entry name" value="cas1_ECOLI"/>
    <property type="match status" value="1"/>
</dbReference>
<gene>
    <name evidence="9" type="primary">cas1e</name>
    <name evidence="8" type="synonym">cas1</name>
    <name evidence="9" type="ORF">EAH68_08345</name>
</gene>
<dbReference type="GO" id="GO:0016787">
    <property type="term" value="F:hydrolase activity"/>
    <property type="evidence" value="ECO:0007669"/>
    <property type="project" value="UniProtKB-KW"/>
</dbReference>
<accession>A0A430HY25</accession>
<protein>
    <recommendedName>
        <fullName evidence="8">CRISPR-associated endonuclease Cas1</fullName>
        <ecNumber evidence="8">3.1.-.-</ecNumber>
    </recommendedName>
</protein>
<dbReference type="PANTHER" id="PTHR34353:SF3">
    <property type="entry name" value="CRISPR-ASSOCIATED ENDONUCLEASE CAS1"/>
    <property type="match status" value="1"/>
</dbReference>
<dbReference type="GO" id="GO:0003677">
    <property type="term" value="F:DNA binding"/>
    <property type="evidence" value="ECO:0007669"/>
    <property type="project" value="UniProtKB-KW"/>
</dbReference>
<dbReference type="AlphaFoldDB" id="A0A430HY25"/>
<dbReference type="InterPro" id="IPR019851">
    <property type="entry name" value="CRISPR-assoc_Cas1_ECOLI"/>
</dbReference>
<dbReference type="InterPro" id="IPR002729">
    <property type="entry name" value="CRISPR-assoc_Cas1"/>
</dbReference>
<name>A0A430HY25_9CORY</name>
<comment type="cofactor">
    <cofactor evidence="8">
        <name>Mg(2+)</name>
        <dbReference type="ChEBI" id="CHEBI:18420"/>
    </cofactor>
    <cofactor evidence="8">
        <name>Mn(2+)</name>
        <dbReference type="ChEBI" id="CHEBI:29035"/>
    </cofactor>
</comment>
<dbReference type="GO" id="GO:0046872">
    <property type="term" value="F:metal ion binding"/>
    <property type="evidence" value="ECO:0007669"/>
    <property type="project" value="UniProtKB-UniRule"/>
</dbReference>
<comment type="function">
    <text evidence="8">CRISPR (clustered regularly interspaced short palindromic repeat), is an adaptive immune system that provides protection against mobile genetic elements (viruses, transposable elements and conjugative plasmids). CRISPR clusters contain spacers, sequences complementary to antecedent mobile elements, and target invading nucleic acids. CRISPR clusters are transcribed and processed into CRISPR RNA (crRNA). Acts as a dsDNA endonuclease. Involved in the integration of spacer DNA into the CRISPR cassette.</text>
</comment>
<dbReference type="Gene3D" id="3.100.10.20">
    <property type="entry name" value="CRISPR-associated endonuclease Cas1, N-terminal domain"/>
    <property type="match status" value="1"/>
</dbReference>
<dbReference type="Pfam" id="PF01867">
    <property type="entry name" value="Cas_Cas1"/>
    <property type="match status" value="2"/>
</dbReference>
<reference evidence="9 10" key="1">
    <citation type="submission" date="2018-12" db="EMBL/GenBank/DDBJ databases">
        <title>YIM 101343 draft genome.</title>
        <authorList>
            <person name="Chen X."/>
        </authorList>
    </citation>
    <scope>NUCLEOTIDE SEQUENCE [LARGE SCALE GENOMIC DNA]</scope>
    <source>
        <strain evidence="9 10">YIM 101343</strain>
    </source>
</reference>
<keyword evidence="7 8" id="KW-0238">DNA-binding</keyword>
<evidence type="ECO:0000256" key="1">
    <source>
        <dbReference type="ARBA" id="ARBA00022722"/>
    </source>
</evidence>
<keyword evidence="4 8" id="KW-0378">Hydrolase</keyword>
<keyword evidence="6 8" id="KW-0051">Antiviral defense</keyword>
<dbReference type="CDD" id="cd09719">
    <property type="entry name" value="Cas1_I-E"/>
    <property type="match status" value="1"/>
</dbReference>
<evidence type="ECO:0000256" key="5">
    <source>
        <dbReference type="ARBA" id="ARBA00022842"/>
    </source>
</evidence>